<evidence type="ECO:0000256" key="5">
    <source>
        <dbReference type="ARBA" id="ARBA00022741"/>
    </source>
</evidence>
<evidence type="ECO:0000256" key="9">
    <source>
        <dbReference type="SAM" id="Phobius"/>
    </source>
</evidence>
<comment type="caution">
    <text evidence="12">The sequence shown here is derived from an EMBL/GenBank/DDBJ whole genome shotgun (WGS) entry which is preliminary data.</text>
</comment>
<dbReference type="PANTHER" id="PTHR43065:SF10">
    <property type="entry name" value="PEROXIDE STRESS-ACTIVATED HISTIDINE KINASE MAK3"/>
    <property type="match status" value="1"/>
</dbReference>
<organism evidence="12 13">
    <name type="scientific">Paenibacillus thalictri</name>
    <dbReference type="NCBI Taxonomy" id="2527873"/>
    <lineage>
        <taxon>Bacteria</taxon>
        <taxon>Bacillati</taxon>
        <taxon>Bacillota</taxon>
        <taxon>Bacilli</taxon>
        <taxon>Bacillales</taxon>
        <taxon>Paenibacillaceae</taxon>
        <taxon>Paenibacillus</taxon>
    </lineage>
</organism>
<evidence type="ECO:0000256" key="6">
    <source>
        <dbReference type="ARBA" id="ARBA00022777"/>
    </source>
</evidence>
<dbReference type="Proteomes" id="UP000293142">
    <property type="component" value="Unassembled WGS sequence"/>
</dbReference>
<dbReference type="InterPro" id="IPR029787">
    <property type="entry name" value="Nucleotide_cyclase"/>
</dbReference>
<keyword evidence="13" id="KW-1185">Reference proteome</keyword>
<evidence type="ECO:0000259" key="11">
    <source>
        <dbReference type="PROSITE" id="PS50887"/>
    </source>
</evidence>
<evidence type="ECO:0000256" key="4">
    <source>
        <dbReference type="ARBA" id="ARBA00022679"/>
    </source>
</evidence>
<dbReference type="PROSITE" id="PS50109">
    <property type="entry name" value="HIS_KIN"/>
    <property type="match status" value="1"/>
</dbReference>
<dbReference type="SMART" id="SM00267">
    <property type="entry name" value="GGDEF"/>
    <property type="match status" value="1"/>
</dbReference>
<keyword evidence="5" id="KW-0547">Nucleotide-binding</keyword>
<reference evidence="12 13" key="1">
    <citation type="submission" date="2019-02" db="EMBL/GenBank/DDBJ databases">
        <title>Paenibacillus sp. nov., isolated from surface-sterilized tissue of Thalictrum simplex L.</title>
        <authorList>
            <person name="Tuo L."/>
        </authorList>
    </citation>
    <scope>NUCLEOTIDE SEQUENCE [LARGE SCALE GENOMIC DNA]</scope>
    <source>
        <strain evidence="12 13">N2SHLJ1</strain>
    </source>
</reference>
<dbReference type="InterPro" id="IPR003661">
    <property type="entry name" value="HisK_dim/P_dom"/>
</dbReference>
<dbReference type="SMART" id="SM00387">
    <property type="entry name" value="HATPase_c"/>
    <property type="match status" value="1"/>
</dbReference>
<evidence type="ECO:0000313" key="13">
    <source>
        <dbReference type="Proteomes" id="UP000293142"/>
    </source>
</evidence>
<evidence type="ECO:0000256" key="2">
    <source>
        <dbReference type="ARBA" id="ARBA00012438"/>
    </source>
</evidence>
<dbReference type="InterPro" id="IPR000160">
    <property type="entry name" value="GGDEF_dom"/>
</dbReference>
<feature type="domain" description="Histidine kinase" evidence="10">
    <location>
        <begin position="326"/>
        <end position="530"/>
    </location>
</feature>
<keyword evidence="9" id="KW-0812">Transmembrane</keyword>
<evidence type="ECO:0000256" key="7">
    <source>
        <dbReference type="ARBA" id="ARBA00022840"/>
    </source>
</evidence>
<dbReference type="PANTHER" id="PTHR43065">
    <property type="entry name" value="SENSOR HISTIDINE KINASE"/>
    <property type="match status" value="1"/>
</dbReference>
<feature type="domain" description="GGDEF" evidence="11">
    <location>
        <begin position="186"/>
        <end position="314"/>
    </location>
</feature>
<evidence type="ECO:0000256" key="1">
    <source>
        <dbReference type="ARBA" id="ARBA00000085"/>
    </source>
</evidence>
<feature type="transmembrane region" description="Helical" evidence="9">
    <location>
        <begin position="55"/>
        <end position="78"/>
    </location>
</feature>
<dbReference type="Pfam" id="PF02518">
    <property type="entry name" value="HATPase_c"/>
    <property type="match status" value="1"/>
</dbReference>
<dbReference type="SUPFAM" id="SSF55874">
    <property type="entry name" value="ATPase domain of HSP90 chaperone/DNA topoisomerase II/histidine kinase"/>
    <property type="match status" value="1"/>
</dbReference>
<evidence type="ECO:0000313" key="12">
    <source>
        <dbReference type="EMBL" id="TBL78231.1"/>
    </source>
</evidence>
<comment type="catalytic activity">
    <reaction evidence="1">
        <text>ATP + protein L-histidine = ADP + protein N-phospho-L-histidine.</text>
        <dbReference type="EC" id="2.7.13.3"/>
    </reaction>
</comment>
<dbReference type="Gene3D" id="3.30.70.270">
    <property type="match status" value="1"/>
</dbReference>
<dbReference type="RefSeq" id="WP_131014215.1">
    <property type="nucleotide sequence ID" value="NZ_SIRE01000010.1"/>
</dbReference>
<accession>A0A4Q9DRH0</accession>
<dbReference type="Pfam" id="PF00512">
    <property type="entry name" value="HisKA"/>
    <property type="match status" value="1"/>
</dbReference>
<dbReference type="GO" id="GO:0000155">
    <property type="term" value="F:phosphorelay sensor kinase activity"/>
    <property type="evidence" value="ECO:0007669"/>
    <property type="project" value="InterPro"/>
</dbReference>
<dbReference type="Pfam" id="PF00990">
    <property type="entry name" value="GGDEF"/>
    <property type="match status" value="1"/>
</dbReference>
<dbReference type="Gene3D" id="3.30.565.10">
    <property type="entry name" value="Histidine kinase-like ATPase, C-terminal domain"/>
    <property type="match status" value="1"/>
</dbReference>
<name>A0A4Q9DRH0_9BACL</name>
<proteinExistence type="predicted"/>
<keyword evidence="9" id="KW-0472">Membrane</keyword>
<dbReference type="EC" id="2.7.13.3" evidence="2"/>
<evidence type="ECO:0000256" key="3">
    <source>
        <dbReference type="ARBA" id="ARBA00022553"/>
    </source>
</evidence>
<keyword evidence="4" id="KW-0808">Transferase</keyword>
<keyword evidence="6" id="KW-0418">Kinase</keyword>
<keyword evidence="8" id="KW-0902">Two-component regulatory system</keyword>
<keyword evidence="7" id="KW-0067">ATP-binding</keyword>
<feature type="transmembrane region" description="Helical" evidence="9">
    <location>
        <begin position="28"/>
        <end position="43"/>
    </location>
</feature>
<dbReference type="InterPro" id="IPR043128">
    <property type="entry name" value="Rev_trsase/Diguanyl_cyclase"/>
</dbReference>
<dbReference type="CDD" id="cd00082">
    <property type="entry name" value="HisKA"/>
    <property type="match status" value="1"/>
</dbReference>
<dbReference type="EMBL" id="SIRE01000010">
    <property type="protein sequence ID" value="TBL78231.1"/>
    <property type="molecule type" value="Genomic_DNA"/>
</dbReference>
<dbReference type="GO" id="GO:0005524">
    <property type="term" value="F:ATP binding"/>
    <property type="evidence" value="ECO:0007669"/>
    <property type="project" value="UniProtKB-KW"/>
</dbReference>
<dbReference type="InterPro" id="IPR003594">
    <property type="entry name" value="HATPase_dom"/>
</dbReference>
<dbReference type="SUPFAM" id="SSF47384">
    <property type="entry name" value="Homodimeric domain of signal transducing histidine kinase"/>
    <property type="match status" value="1"/>
</dbReference>
<evidence type="ECO:0000259" key="10">
    <source>
        <dbReference type="PROSITE" id="PS50109"/>
    </source>
</evidence>
<feature type="transmembrane region" description="Helical" evidence="9">
    <location>
        <begin position="90"/>
        <end position="109"/>
    </location>
</feature>
<dbReference type="InterPro" id="IPR036890">
    <property type="entry name" value="HATPase_C_sf"/>
</dbReference>
<dbReference type="Gene3D" id="1.10.287.130">
    <property type="match status" value="1"/>
</dbReference>
<dbReference type="PRINTS" id="PR00344">
    <property type="entry name" value="BCTRLSENSOR"/>
</dbReference>
<dbReference type="AlphaFoldDB" id="A0A4Q9DRH0"/>
<gene>
    <name evidence="12" type="ORF">EYB31_15280</name>
</gene>
<dbReference type="SUPFAM" id="SSF55073">
    <property type="entry name" value="Nucleotide cyclase"/>
    <property type="match status" value="1"/>
</dbReference>
<dbReference type="InterPro" id="IPR036097">
    <property type="entry name" value="HisK_dim/P_sf"/>
</dbReference>
<feature type="transmembrane region" description="Helical" evidence="9">
    <location>
        <begin position="6"/>
        <end position="21"/>
    </location>
</feature>
<dbReference type="CDD" id="cd01949">
    <property type="entry name" value="GGDEF"/>
    <property type="match status" value="1"/>
</dbReference>
<keyword evidence="3" id="KW-0597">Phosphoprotein</keyword>
<dbReference type="SMART" id="SM00388">
    <property type="entry name" value="HisKA"/>
    <property type="match status" value="1"/>
</dbReference>
<dbReference type="OrthoDB" id="9815750at2"/>
<dbReference type="InterPro" id="IPR004358">
    <property type="entry name" value="Sig_transdc_His_kin-like_C"/>
</dbReference>
<dbReference type="InterPro" id="IPR005467">
    <property type="entry name" value="His_kinase_dom"/>
</dbReference>
<evidence type="ECO:0000256" key="8">
    <source>
        <dbReference type="ARBA" id="ARBA00023012"/>
    </source>
</evidence>
<protein>
    <recommendedName>
        <fullName evidence="2">histidine kinase</fullName>
        <ecNumber evidence="2">2.7.13.3</ecNumber>
    </recommendedName>
</protein>
<dbReference type="NCBIfam" id="TIGR00254">
    <property type="entry name" value="GGDEF"/>
    <property type="match status" value="1"/>
</dbReference>
<keyword evidence="9" id="KW-1133">Transmembrane helix</keyword>
<dbReference type="PROSITE" id="PS50887">
    <property type="entry name" value="GGDEF"/>
    <property type="match status" value="1"/>
</dbReference>
<sequence>MYLRTLIAIYSVVIVISSMAFDTVRNPEILALLGLLFVLLHYVKKDSFYIQVLQFALLAGMHLLSGSNMVLILYLLHLGKQFQTIRSKRWAFAFSVVYFIVFAIVSAYHNPLYYTHLYKSLFYTLFSGVSFSIASIYVYKFVQILRSHAQILLHEKERLSAYDTLTGLINFDECHRKLEKLVEKQEPIVLILLDCKDLKSLNSANGFHGVNKLLKQVAQLLGIMFPDALFTARYGGDEFAIVLRANQVDAQLSYISHQLASEFTKLTGIQITYGTSIYPNDAQSKDDLITIAEKNMFVMKREAWLKQEEQMFRSEKLRVVGELASGMAHEIRNPLTTIKGFLQIAKANGYNIEQWYGLIMNEIDRMSMLTGEFLQFSKPQPKQFKLGNLQGCVQRVVSLIESEATRLGHSVKTEMPDDEVLLWMDQDKMIQLLLNMAKNSFDAMPLPGEVTFRLTTKSKHTVIEIRDTGIGMTSEELEQIFTPFYTTKENGTGLGLSICHKIIQDHQGNLEVQSEKNKGTLFTITLPLADMN</sequence>
<feature type="transmembrane region" description="Helical" evidence="9">
    <location>
        <begin position="121"/>
        <end position="139"/>
    </location>
</feature>